<gene>
    <name evidence="1" type="ORF">GCM10010246_66130</name>
</gene>
<dbReference type="Proteomes" id="UP001500253">
    <property type="component" value="Unassembled WGS sequence"/>
</dbReference>
<dbReference type="RefSeq" id="WP_346177998.1">
    <property type="nucleotide sequence ID" value="NZ_BAAASD010000039.1"/>
</dbReference>
<protein>
    <submittedName>
        <fullName evidence="1">Uncharacterized protein</fullName>
    </submittedName>
</protein>
<dbReference type="SUPFAM" id="SSF48452">
    <property type="entry name" value="TPR-like"/>
    <property type="match status" value="1"/>
</dbReference>
<organism evidence="1 2">
    <name type="scientific">Streptomyces cuspidosporus</name>
    <dbReference type="NCBI Taxonomy" id="66882"/>
    <lineage>
        <taxon>Bacteria</taxon>
        <taxon>Bacillati</taxon>
        <taxon>Actinomycetota</taxon>
        <taxon>Actinomycetes</taxon>
        <taxon>Kitasatosporales</taxon>
        <taxon>Streptomycetaceae</taxon>
        <taxon>Streptomyces</taxon>
    </lineage>
</organism>
<evidence type="ECO:0000313" key="2">
    <source>
        <dbReference type="Proteomes" id="UP001500253"/>
    </source>
</evidence>
<reference evidence="1 2" key="1">
    <citation type="journal article" date="2019" name="Int. J. Syst. Evol. Microbiol.">
        <title>The Global Catalogue of Microorganisms (GCM) 10K type strain sequencing project: providing services to taxonomists for standard genome sequencing and annotation.</title>
        <authorList>
            <consortium name="The Broad Institute Genomics Platform"/>
            <consortium name="The Broad Institute Genome Sequencing Center for Infectious Disease"/>
            <person name="Wu L."/>
            <person name="Ma J."/>
        </authorList>
    </citation>
    <scope>NUCLEOTIDE SEQUENCE [LARGE SCALE GENOMIC DNA]</scope>
    <source>
        <strain evidence="1 2">JCM 4316</strain>
    </source>
</reference>
<comment type="caution">
    <text evidence="1">The sequence shown here is derived from an EMBL/GenBank/DDBJ whole genome shotgun (WGS) entry which is preliminary data.</text>
</comment>
<name>A0ABN3H0P4_9ACTN</name>
<dbReference type="EMBL" id="BAAASD010000039">
    <property type="protein sequence ID" value="GAA2364626.1"/>
    <property type="molecule type" value="Genomic_DNA"/>
</dbReference>
<keyword evidence="2" id="KW-1185">Reference proteome</keyword>
<proteinExistence type="predicted"/>
<dbReference type="InterPro" id="IPR011990">
    <property type="entry name" value="TPR-like_helical_dom_sf"/>
</dbReference>
<accession>A0ABN3H0P4</accession>
<evidence type="ECO:0000313" key="1">
    <source>
        <dbReference type="EMBL" id="GAA2364626.1"/>
    </source>
</evidence>
<sequence>MIRSRKGLDSLTTLDQSRGGHSALEKAALAGAQEALELQRRAATQRIRQRLFSVAADYTAAAAWSCIDARQLDRAKGHLDEALRLAGMAQDPTAQMRVWNATALLAHQRREYGEALAAAQAAQTTAITRRDPLFGSLAHARTAIAHANLGHGQAARRSLGYAEDAMAKAEKQPRPGWVGFYSPAELNALAAIVYDRIGAPVKAEAASYRALATLPEKYRRNRAMTVARLALAQVHQGEIDQGCATTAEVFDLMAGHPLPGRLRVVLGDFHRDLFTLAPSATVAREWADRYQSEWSTT</sequence>